<evidence type="ECO:0000313" key="3">
    <source>
        <dbReference type="Proteomes" id="UP001497482"/>
    </source>
</evidence>
<evidence type="ECO:0000256" key="1">
    <source>
        <dbReference type="SAM" id="MobiDB-lite"/>
    </source>
</evidence>
<protein>
    <submittedName>
        <fullName evidence="2">Uncharacterized protein</fullName>
    </submittedName>
</protein>
<sequence>MTILSEQTGIRLPGEQPLPSPLSHKSMGIVKALRKRARCDRATQRLAYHLWTKTLGTLQLLWKMEIQSHTLGERVCCKVQSSVEDLRRPTAEHRRQCTALQLQRRG</sequence>
<accession>A0AAV2J956</accession>
<proteinExistence type="predicted"/>
<feature type="region of interest" description="Disordered" evidence="1">
    <location>
        <begin position="1"/>
        <end position="23"/>
    </location>
</feature>
<organism evidence="2 3">
    <name type="scientific">Knipowitschia caucasica</name>
    <name type="common">Caucasian dwarf goby</name>
    <name type="synonym">Pomatoschistus caucasicus</name>
    <dbReference type="NCBI Taxonomy" id="637954"/>
    <lineage>
        <taxon>Eukaryota</taxon>
        <taxon>Metazoa</taxon>
        <taxon>Chordata</taxon>
        <taxon>Craniata</taxon>
        <taxon>Vertebrata</taxon>
        <taxon>Euteleostomi</taxon>
        <taxon>Actinopterygii</taxon>
        <taxon>Neopterygii</taxon>
        <taxon>Teleostei</taxon>
        <taxon>Neoteleostei</taxon>
        <taxon>Acanthomorphata</taxon>
        <taxon>Gobiaria</taxon>
        <taxon>Gobiiformes</taxon>
        <taxon>Gobioidei</taxon>
        <taxon>Gobiidae</taxon>
        <taxon>Gobiinae</taxon>
        <taxon>Knipowitschia</taxon>
    </lineage>
</organism>
<name>A0AAV2J956_KNICA</name>
<dbReference type="EMBL" id="OZ035833">
    <property type="protein sequence ID" value="CAL1573920.1"/>
    <property type="molecule type" value="Genomic_DNA"/>
</dbReference>
<evidence type="ECO:0000313" key="2">
    <source>
        <dbReference type="EMBL" id="CAL1573920.1"/>
    </source>
</evidence>
<dbReference type="Proteomes" id="UP001497482">
    <property type="component" value="Chromosome 11"/>
</dbReference>
<dbReference type="AlphaFoldDB" id="A0AAV2J956"/>
<keyword evidence="3" id="KW-1185">Reference proteome</keyword>
<reference evidence="2 3" key="1">
    <citation type="submission" date="2024-04" db="EMBL/GenBank/DDBJ databases">
        <authorList>
            <person name="Waldvogel A.-M."/>
            <person name="Schoenle A."/>
        </authorList>
    </citation>
    <scope>NUCLEOTIDE SEQUENCE [LARGE SCALE GENOMIC DNA]</scope>
</reference>
<gene>
    <name evidence="2" type="ORF">KC01_LOCUS5722</name>
</gene>